<dbReference type="InterPro" id="IPR001810">
    <property type="entry name" value="F-box_dom"/>
</dbReference>
<reference evidence="3" key="1">
    <citation type="submission" date="2023-05" db="EMBL/GenBank/DDBJ databases">
        <authorList>
            <person name="Stuckert A."/>
        </authorList>
    </citation>
    <scope>NUCLEOTIDE SEQUENCE</scope>
</reference>
<dbReference type="Pfam" id="PF12937">
    <property type="entry name" value="F-box-like"/>
    <property type="match status" value="1"/>
</dbReference>
<evidence type="ECO:0008006" key="5">
    <source>
        <dbReference type="Google" id="ProtNLM"/>
    </source>
</evidence>
<feature type="domain" description="FBA" evidence="2">
    <location>
        <begin position="64"/>
        <end position="156"/>
    </location>
</feature>
<comment type="caution">
    <text evidence="3">The sequence shown here is derived from an EMBL/GenBank/DDBJ whole genome shotgun (WGS) entry which is preliminary data.</text>
</comment>
<proteinExistence type="predicted"/>
<dbReference type="SMART" id="SM00256">
    <property type="entry name" value="FBOX"/>
    <property type="match status" value="1"/>
</dbReference>
<protein>
    <recommendedName>
        <fullName evidence="5">F-box protein</fullName>
    </recommendedName>
</protein>
<dbReference type="Proteomes" id="UP001162483">
    <property type="component" value="Unassembled WGS sequence"/>
</dbReference>
<evidence type="ECO:0000313" key="3">
    <source>
        <dbReference type="EMBL" id="CAI9553353.1"/>
    </source>
</evidence>
<keyword evidence="4" id="KW-1185">Reference proteome</keyword>
<evidence type="ECO:0000259" key="2">
    <source>
        <dbReference type="PROSITE" id="PS51114"/>
    </source>
</evidence>
<dbReference type="InterPro" id="IPR036047">
    <property type="entry name" value="F-box-like_dom_sf"/>
</dbReference>
<gene>
    <name evidence="3" type="ORF">SPARVUS_LOCUS4030825</name>
</gene>
<dbReference type="Gene3D" id="2.60.120.260">
    <property type="entry name" value="Galactose-binding domain-like"/>
    <property type="match status" value="1"/>
</dbReference>
<evidence type="ECO:0000313" key="4">
    <source>
        <dbReference type="Proteomes" id="UP001162483"/>
    </source>
</evidence>
<accession>A0ABN9C105</accession>
<evidence type="ECO:0000259" key="1">
    <source>
        <dbReference type="PROSITE" id="PS50181"/>
    </source>
</evidence>
<dbReference type="Gene3D" id="1.20.1280.50">
    <property type="match status" value="1"/>
</dbReference>
<dbReference type="Pfam" id="PF04300">
    <property type="entry name" value="FBA"/>
    <property type="match status" value="1"/>
</dbReference>
<name>A0ABN9C105_9NEOB</name>
<dbReference type="SUPFAM" id="SSF49785">
    <property type="entry name" value="Galactose-binding domain-like"/>
    <property type="match status" value="1"/>
</dbReference>
<dbReference type="InterPro" id="IPR007397">
    <property type="entry name" value="F-box-assoc_dom"/>
</dbReference>
<dbReference type="PANTHER" id="PTHR12125:SF12">
    <property type="entry name" value="F-BOX ONLY PROTEIN 6"/>
    <property type="match status" value="1"/>
</dbReference>
<feature type="domain" description="F-box" evidence="1">
    <location>
        <begin position="1"/>
        <end position="43"/>
    </location>
</feature>
<dbReference type="PROSITE" id="PS50181">
    <property type="entry name" value="FBOX"/>
    <property type="match status" value="1"/>
</dbReference>
<dbReference type="InterPro" id="IPR039752">
    <property type="entry name" value="F-box_only"/>
</dbReference>
<dbReference type="CDD" id="cd22168">
    <property type="entry name" value="F-box_FBXO6-like"/>
    <property type="match status" value="1"/>
</dbReference>
<dbReference type="InterPro" id="IPR008979">
    <property type="entry name" value="Galactose-bd-like_sf"/>
</dbReference>
<dbReference type="PROSITE" id="PS51114">
    <property type="entry name" value="FBA"/>
    <property type="match status" value="1"/>
</dbReference>
<dbReference type="SUPFAM" id="SSF81383">
    <property type="entry name" value="F-box domain"/>
    <property type="match status" value="1"/>
</dbReference>
<dbReference type="PANTHER" id="PTHR12125">
    <property type="entry name" value="F-BOX ONLY PROTEIN 6-LIKE PROTEIN"/>
    <property type="match status" value="1"/>
</dbReference>
<dbReference type="EMBL" id="CATNWA010007107">
    <property type="protein sequence ID" value="CAI9553353.1"/>
    <property type="molecule type" value="Genomic_DNA"/>
</dbReference>
<sequence>MLPEDVLLEILALVPAVDLIRRCRQVCSQWKEVIDSATLWKLKCQRAGYITKDCQKHPKDWKIFYYLSSRKRNLIQNPCALEQFNAWTIEENGGDLWKVEDLPGDSGEQILDGTLTKYFVTSYETCKKSQLIDLKKMGYSTEFMDTIQPDIVIKDW</sequence>
<organism evidence="3 4">
    <name type="scientific">Staurois parvus</name>
    <dbReference type="NCBI Taxonomy" id="386267"/>
    <lineage>
        <taxon>Eukaryota</taxon>
        <taxon>Metazoa</taxon>
        <taxon>Chordata</taxon>
        <taxon>Craniata</taxon>
        <taxon>Vertebrata</taxon>
        <taxon>Euteleostomi</taxon>
        <taxon>Amphibia</taxon>
        <taxon>Batrachia</taxon>
        <taxon>Anura</taxon>
        <taxon>Neobatrachia</taxon>
        <taxon>Ranoidea</taxon>
        <taxon>Ranidae</taxon>
        <taxon>Staurois</taxon>
    </lineage>
</organism>
<dbReference type="SMART" id="SM01198">
    <property type="entry name" value="FBA"/>
    <property type="match status" value="1"/>
</dbReference>